<evidence type="ECO:0000256" key="1">
    <source>
        <dbReference type="ARBA" id="ARBA00022801"/>
    </source>
</evidence>
<organism evidence="3 4">
    <name type="scientific">Phascolomyces articulosus</name>
    <dbReference type="NCBI Taxonomy" id="60185"/>
    <lineage>
        <taxon>Eukaryota</taxon>
        <taxon>Fungi</taxon>
        <taxon>Fungi incertae sedis</taxon>
        <taxon>Mucoromycota</taxon>
        <taxon>Mucoromycotina</taxon>
        <taxon>Mucoromycetes</taxon>
        <taxon>Mucorales</taxon>
        <taxon>Lichtheimiaceae</taxon>
        <taxon>Phascolomyces</taxon>
    </lineage>
</organism>
<dbReference type="InterPro" id="IPR029058">
    <property type="entry name" value="AB_hydrolase_fold"/>
</dbReference>
<dbReference type="SUPFAM" id="SSF53474">
    <property type="entry name" value="alpha/beta-Hydrolases"/>
    <property type="match status" value="1"/>
</dbReference>
<sequence length="318" mass="35032">MAPNNVVLEPYLQNFLNSLPDMDITQIPPEIIRANEANVPINPPEVLEEHKSISSRDGSKKISLTITRPIGSEKKVLPVILYLHGGGWVVGSELTHKVTRSEFTVRANAVVVFVNYSLSPEVRHPVAVEECYDALEWTAKNGASINADPSKLVVAGDSAGGNLSTVLAILDKQRGLNAVKYQVLLYPVTDDDLTTGSYEQFQEGYYLTRAMMKWFWDHYCDEEDRHVITACPLHATIEELKGLPPAFIATAEADVLRDEGEAYARKLIAAGVQVTAVRVLGLIHGVYNIGNLSPLASELLDQIVDTLHKFWGTSRANL</sequence>
<dbReference type="InterPro" id="IPR013094">
    <property type="entry name" value="AB_hydrolase_3"/>
</dbReference>
<protein>
    <submittedName>
        <fullName evidence="3">Alpha/Beta hydrolase protein</fullName>
    </submittedName>
</protein>
<comment type="caution">
    <text evidence="3">The sequence shown here is derived from an EMBL/GenBank/DDBJ whole genome shotgun (WGS) entry which is preliminary data.</text>
</comment>
<dbReference type="GO" id="GO:0016787">
    <property type="term" value="F:hydrolase activity"/>
    <property type="evidence" value="ECO:0007669"/>
    <property type="project" value="UniProtKB-KW"/>
</dbReference>
<accession>A0AAD5K850</accession>
<keyword evidence="4" id="KW-1185">Reference proteome</keyword>
<dbReference type="Gene3D" id="3.40.50.1820">
    <property type="entry name" value="alpha/beta hydrolase"/>
    <property type="match status" value="1"/>
</dbReference>
<name>A0AAD5K850_9FUNG</name>
<evidence type="ECO:0000313" key="3">
    <source>
        <dbReference type="EMBL" id="KAI9259646.1"/>
    </source>
</evidence>
<reference evidence="3" key="1">
    <citation type="journal article" date="2022" name="IScience">
        <title>Evolution of zygomycete secretomes and the origins of terrestrial fungal ecologies.</title>
        <authorList>
            <person name="Chang Y."/>
            <person name="Wang Y."/>
            <person name="Mondo S."/>
            <person name="Ahrendt S."/>
            <person name="Andreopoulos W."/>
            <person name="Barry K."/>
            <person name="Beard J."/>
            <person name="Benny G.L."/>
            <person name="Blankenship S."/>
            <person name="Bonito G."/>
            <person name="Cuomo C."/>
            <person name="Desiro A."/>
            <person name="Gervers K.A."/>
            <person name="Hundley H."/>
            <person name="Kuo A."/>
            <person name="LaButti K."/>
            <person name="Lang B.F."/>
            <person name="Lipzen A."/>
            <person name="O'Donnell K."/>
            <person name="Pangilinan J."/>
            <person name="Reynolds N."/>
            <person name="Sandor L."/>
            <person name="Smith M.E."/>
            <person name="Tsang A."/>
            <person name="Grigoriev I.V."/>
            <person name="Stajich J.E."/>
            <person name="Spatafora J.W."/>
        </authorList>
    </citation>
    <scope>NUCLEOTIDE SEQUENCE</scope>
    <source>
        <strain evidence="3">RSA 2281</strain>
    </source>
</reference>
<dbReference type="Pfam" id="PF07859">
    <property type="entry name" value="Abhydrolase_3"/>
    <property type="match status" value="1"/>
</dbReference>
<dbReference type="PANTHER" id="PTHR48081:SF8">
    <property type="entry name" value="ALPHA_BETA HYDROLASE FOLD-3 DOMAIN-CONTAINING PROTEIN-RELATED"/>
    <property type="match status" value="1"/>
</dbReference>
<dbReference type="Proteomes" id="UP001209540">
    <property type="component" value="Unassembled WGS sequence"/>
</dbReference>
<proteinExistence type="predicted"/>
<dbReference type="PANTHER" id="PTHR48081">
    <property type="entry name" value="AB HYDROLASE SUPERFAMILY PROTEIN C4A8.06C"/>
    <property type="match status" value="1"/>
</dbReference>
<feature type="domain" description="Alpha/beta hydrolase fold-3" evidence="2">
    <location>
        <begin position="80"/>
        <end position="287"/>
    </location>
</feature>
<dbReference type="InterPro" id="IPR050300">
    <property type="entry name" value="GDXG_lipolytic_enzyme"/>
</dbReference>
<evidence type="ECO:0000259" key="2">
    <source>
        <dbReference type="Pfam" id="PF07859"/>
    </source>
</evidence>
<reference evidence="3" key="2">
    <citation type="submission" date="2023-02" db="EMBL/GenBank/DDBJ databases">
        <authorList>
            <consortium name="DOE Joint Genome Institute"/>
            <person name="Mondo S.J."/>
            <person name="Chang Y."/>
            <person name="Wang Y."/>
            <person name="Ahrendt S."/>
            <person name="Andreopoulos W."/>
            <person name="Barry K."/>
            <person name="Beard J."/>
            <person name="Benny G.L."/>
            <person name="Blankenship S."/>
            <person name="Bonito G."/>
            <person name="Cuomo C."/>
            <person name="Desiro A."/>
            <person name="Gervers K.A."/>
            <person name="Hundley H."/>
            <person name="Kuo A."/>
            <person name="LaButti K."/>
            <person name="Lang B.F."/>
            <person name="Lipzen A."/>
            <person name="O'Donnell K."/>
            <person name="Pangilinan J."/>
            <person name="Reynolds N."/>
            <person name="Sandor L."/>
            <person name="Smith M.W."/>
            <person name="Tsang A."/>
            <person name="Grigoriev I.V."/>
            <person name="Stajich J.E."/>
            <person name="Spatafora J.W."/>
        </authorList>
    </citation>
    <scope>NUCLEOTIDE SEQUENCE</scope>
    <source>
        <strain evidence="3">RSA 2281</strain>
    </source>
</reference>
<evidence type="ECO:0000313" key="4">
    <source>
        <dbReference type="Proteomes" id="UP001209540"/>
    </source>
</evidence>
<dbReference type="EMBL" id="JAIXMP010000017">
    <property type="protein sequence ID" value="KAI9259646.1"/>
    <property type="molecule type" value="Genomic_DNA"/>
</dbReference>
<gene>
    <name evidence="3" type="ORF">BDA99DRAFT_513843</name>
</gene>
<keyword evidence="1 3" id="KW-0378">Hydrolase</keyword>
<dbReference type="AlphaFoldDB" id="A0AAD5K850"/>